<dbReference type="EMBL" id="JBHTAS010000001">
    <property type="protein sequence ID" value="MFC7140729.1"/>
    <property type="molecule type" value="Genomic_DNA"/>
</dbReference>
<gene>
    <name evidence="2" type="ORF">ACFQMA_12975</name>
</gene>
<dbReference type="AlphaFoldDB" id="A0ABD5Y085"/>
<dbReference type="Pfam" id="PF00561">
    <property type="entry name" value="Abhydrolase_1"/>
    <property type="match status" value="1"/>
</dbReference>
<dbReference type="Proteomes" id="UP001596432">
    <property type="component" value="Unassembled WGS sequence"/>
</dbReference>
<dbReference type="SUPFAM" id="SSF53474">
    <property type="entry name" value="alpha/beta-Hydrolases"/>
    <property type="match status" value="1"/>
</dbReference>
<feature type="domain" description="AB hydrolase-1" evidence="1">
    <location>
        <begin position="34"/>
        <end position="133"/>
    </location>
</feature>
<dbReference type="GeneID" id="78821035"/>
<protein>
    <submittedName>
        <fullName evidence="2">Alpha/beta fold hydrolase</fullName>
    </submittedName>
</protein>
<dbReference type="InterPro" id="IPR050228">
    <property type="entry name" value="Carboxylesterase_BioH"/>
</dbReference>
<organism evidence="2 3">
    <name type="scientific">Halosimplex aquaticum</name>
    <dbReference type="NCBI Taxonomy" id="3026162"/>
    <lineage>
        <taxon>Archaea</taxon>
        <taxon>Methanobacteriati</taxon>
        <taxon>Methanobacteriota</taxon>
        <taxon>Stenosarchaea group</taxon>
        <taxon>Halobacteria</taxon>
        <taxon>Halobacteriales</taxon>
        <taxon>Haloarculaceae</taxon>
        <taxon>Halosimplex</taxon>
    </lineage>
</organism>
<reference evidence="2 3" key="1">
    <citation type="journal article" date="2019" name="Int. J. Syst. Evol. Microbiol.">
        <title>The Global Catalogue of Microorganisms (GCM) 10K type strain sequencing project: providing services to taxonomists for standard genome sequencing and annotation.</title>
        <authorList>
            <consortium name="The Broad Institute Genomics Platform"/>
            <consortium name="The Broad Institute Genome Sequencing Center for Infectious Disease"/>
            <person name="Wu L."/>
            <person name="Ma J."/>
        </authorList>
    </citation>
    <scope>NUCLEOTIDE SEQUENCE [LARGE SCALE GENOMIC DNA]</scope>
    <source>
        <strain evidence="2 3">XZYJT29</strain>
    </source>
</reference>
<dbReference type="PRINTS" id="PR00111">
    <property type="entry name" value="ABHYDROLASE"/>
</dbReference>
<name>A0ABD5Y085_9EURY</name>
<dbReference type="RefSeq" id="WP_274321822.1">
    <property type="nucleotide sequence ID" value="NZ_CP118158.1"/>
</dbReference>
<dbReference type="Gene3D" id="3.40.50.1820">
    <property type="entry name" value="alpha/beta hydrolase"/>
    <property type="match status" value="1"/>
</dbReference>
<dbReference type="PANTHER" id="PTHR43194:SF2">
    <property type="entry name" value="PEROXISOMAL MEMBRANE PROTEIN LPX1"/>
    <property type="match status" value="1"/>
</dbReference>
<evidence type="ECO:0000313" key="3">
    <source>
        <dbReference type="Proteomes" id="UP001596432"/>
    </source>
</evidence>
<evidence type="ECO:0000259" key="1">
    <source>
        <dbReference type="Pfam" id="PF00561"/>
    </source>
</evidence>
<sequence>MTVETRLPEEWTEGFVEVDDGVRLHYARTGGDGPPLVVAHGVFDDGLARIPLARDLEDEYDVVLYDARGHGQSDAPESGYGADDRAADLVGLLDELGIENPLLLGHSMGGDTVLATAANYPDRPRAVVAVDPAGLLAHNRDNRGDDGLDEEEIEGVREQVLWWHDHSKAELLEADDELAGHVEAGQEELASLLADARLRVSANITEVFRSGWADPADYYSDIDAPTLVLRADVDEQARERDRESVDLIPDGRLVHVDDAGHCVFRDQRSVATDEVRSFLAGR</sequence>
<accession>A0ABD5Y085</accession>
<comment type="caution">
    <text evidence="2">The sequence shown here is derived from an EMBL/GenBank/DDBJ whole genome shotgun (WGS) entry which is preliminary data.</text>
</comment>
<proteinExistence type="predicted"/>
<keyword evidence="3" id="KW-1185">Reference proteome</keyword>
<evidence type="ECO:0000313" key="2">
    <source>
        <dbReference type="EMBL" id="MFC7140729.1"/>
    </source>
</evidence>
<dbReference type="GO" id="GO:0016787">
    <property type="term" value="F:hydrolase activity"/>
    <property type="evidence" value="ECO:0007669"/>
    <property type="project" value="UniProtKB-KW"/>
</dbReference>
<dbReference type="PANTHER" id="PTHR43194">
    <property type="entry name" value="HYDROLASE ALPHA/BETA FOLD FAMILY"/>
    <property type="match status" value="1"/>
</dbReference>
<keyword evidence="2" id="KW-0378">Hydrolase</keyword>
<dbReference type="InterPro" id="IPR029058">
    <property type="entry name" value="AB_hydrolase_fold"/>
</dbReference>
<dbReference type="InterPro" id="IPR000073">
    <property type="entry name" value="AB_hydrolase_1"/>
</dbReference>